<dbReference type="CDD" id="cd00502">
    <property type="entry name" value="DHQase_I"/>
    <property type="match status" value="1"/>
</dbReference>
<organism evidence="3 4">
    <name type="scientific">Hevea brasiliensis</name>
    <name type="common">Para rubber tree</name>
    <name type="synonym">Siphonia brasiliensis</name>
    <dbReference type="NCBI Taxonomy" id="3981"/>
    <lineage>
        <taxon>Eukaryota</taxon>
        <taxon>Viridiplantae</taxon>
        <taxon>Streptophyta</taxon>
        <taxon>Embryophyta</taxon>
        <taxon>Tracheophyta</taxon>
        <taxon>Spermatophyta</taxon>
        <taxon>Magnoliopsida</taxon>
        <taxon>eudicotyledons</taxon>
        <taxon>Gunneridae</taxon>
        <taxon>Pentapetalae</taxon>
        <taxon>rosids</taxon>
        <taxon>fabids</taxon>
        <taxon>Malpighiales</taxon>
        <taxon>Euphorbiaceae</taxon>
        <taxon>Crotonoideae</taxon>
        <taxon>Micrandreae</taxon>
        <taxon>Hevea</taxon>
    </lineage>
</organism>
<dbReference type="NCBIfam" id="TIGR01093">
    <property type="entry name" value="aroD"/>
    <property type="match status" value="1"/>
</dbReference>
<dbReference type="EMBL" id="JARPOI010000025">
    <property type="protein sequence ID" value="KAJ9131545.1"/>
    <property type="molecule type" value="Genomic_DNA"/>
</dbReference>
<dbReference type="HAMAP" id="MF_00214">
    <property type="entry name" value="AroD"/>
    <property type="match status" value="1"/>
</dbReference>
<gene>
    <name evidence="3" type="ORF">P3X46_035200</name>
</gene>
<dbReference type="SUPFAM" id="SSF53223">
    <property type="entry name" value="Aminoacid dehydrogenase-like, N-terminal domain"/>
    <property type="match status" value="1"/>
</dbReference>
<dbReference type="InterPro" id="IPR001381">
    <property type="entry name" value="DHquinase_I"/>
</dbReference>
<dbReference type="PANTHER" id="PTHR21089:SF29">
    <property type="entry name" value="SHIKIMATE DEHYDROGENASE (NADP(+))"/>
    <property type="match status" value="1"/>
</dbReference>
<dbReference type="SUPFAM" id="SSF51735">
    <property type="entry name" value="NAD(P)-binding Rossmann-fold domains"/>
    <property type="match status" value="1"/>
</dbReference>
<reference evidence="3 4" key="1">
    <citation type="journal article" date="2023" name="Plant Biotechnol. J.">
        <title>Chromosome-level wild Hevea brasiliensis genome provides new tools for genomic-assisted breeding and valuable loci to elevate rubber yield.</title>
        <authorList>
            <person name="Cheng H."/>
            <person name="Song X."/>
            <person name="Hu Y."/>
            <person name="Wu T."/>
            <person name="Yang Q."/>
            <person name="An Z."/>
            <person name="Feng S."/>
            <person name="Deng Z."/>
            <person name="Wu W."/>
            <person name="Zeng X."/>
            <person name="Tu M."/>
            <person name="Wang X."/>
            <person name="Huang H."/>
        </authorList>
    </citation>
    <scope>NUCLEOTIDE SEQUENCE [LARGE SCALE GENOMIC DNA]</scope>
    <source>
        <strain evidence="3">MT/VB/25A 57/8</strain>
    </source>
</reference>
<feature type="domain" description="SDH C-terminal" evidence="2">
    <location>
        <begin position="494"/>
        <end position="524"/>
    </location>
</feature>
<dbReference type="InterPro" id="IPR046346">
    <property type="entry name" value="Aminoacid_DH-like_N_sf"/>
</dbReference>
<evidence type="ECO:0008006" key="5">
    <source>
        <dbReference type="Google" id="ProtNLM"/>
    </source>
</evidence>
<proteinExistence type="inferred from homology"/>
<feature type="domain" description="Shikimate dehydrogenase substrate binding N-terminal" evidence="1">
    <location>
        <begin position="250"/>
        <end position="331"/>
    </location>
</feature>
<evidence type="ECO:0000313" key="4">
    <source>
        <dbReference type="Proteomes" id="UP001174677"/>
    </source>
</evidence>
<dbReference type="PANTHER" id="PTHR21089">
    <property type="entry name" value="SHIKIMATE DEHYDROGENASE"/>
    <property type="match status" value="1"/>
</dbReference>
<dbReference type="InterPro" id="IPR036291">
    <property type="entry name" value="NAD(P)-bd_dom_sf"/>
</dbReference>
<dbReference type="InterPro" id="IPR022893">
    <property type="entry name" value="Shikimate_DH_fam"/>
</dbReference>
<dbReference type="Gene3D" id="3.40.50.10860">
    <property type="entry name" value="Leucine Dehydrogenase, chain A, domain 1"/>
    <property type="match status" value="1"/>
</dbReference>
<dbReference type="CDD" id="cd01065">
    <property type="entry name" value="NAD_bind_Shikimate_DH"/>
    <property type="match status" value="1"/>
</dbReference>
<evidence type="ECO:0000313" key="3">
    <source>
        <dbReference type="EMBL" id="KAJ9131545.1"/>
    </source>
</evidence>
<dbReference type="InterPro" id="IPR013708">
    <property type="entry name" value="Shikimate_DH-bd_N"/>
</dbReference>
<sequence length="527" mass="57498">MSDLQLDFKEVQSSPTLLCTPLMGTTVDQMLIEMQRAKEIGADVVEIRIDCLKNLNPRQDLEILIKQSPLPTLVTYRPTWEGGQYDGDEIKRQDALRLAMQLGANCIDIELEVAYDFNNSISRSKPDNFKVIVSSHNFHNTPSAEAIASLVARIQATGADIVKIATTALDITDCARIFQIMVHSQVPIIGIAMGERGLISRLLSPKFGGFLSYGALEAGAISAPGQPTAKDMLDLYNFRLMRPDTKVYGIIGKPVGHSKSPLLFNASFKSVGLNAVYMHFLVDDVEKFFNTYSSVDFTSGCSCTIPHKEVALKCMDEIDPIAKSIGAVNTIIRRPGDGKLIGYNTDSEASLTAMEDALKEQGYINSRTSFSSSLTGRQFVLVGAGGAGRALAFGAKSRGARVIIFDVDFERAKSLAHGVSGEAQPFESLVHFQPENGAILANATPLGMHPNTDRIPVAEETLGIYQLVFDAVYTPRKTRLLKEAEAAGAIIVSGVEMFFRQAIGQFNLFTGREAPKDFIREIVLAKF</sequence>
<dbReference type="InterPro" id="IPR013785">
    <property type="entry name" value="Aldolase_TIM"/>
</dbReference>
<dbReference type="InterPro" id="IPR041121">
    <property type="entry name" value="SDH_C"/>
</dbReference>
<dbReference type="Proteomes" id="UP001174677">
    <property type="component" value="Unassembled WGS sequence"/>
</dbReference>
<name>A0ABQ9KAY5_HEVBR</name>
<keyword evidence="4" id="KW-1185">Reference proteome</keyword>
<dbReference type="HAMAP" id="MF_00222">
    <property type="entry name" value="Shikimate_DH_AroE"/>
    <property type="match status" value="1"/>
</dbReference>
<dbReference type="Pfam" id="PF08501">
    <property type="entry name" value="Shikimate_dh_N"/>
    <property type="match status" value="1"/>
</dbReference>
<evidence type="ECO:0000259" key="2">
    <source>
        <dbReference type="Pfam" id="PF18317"/>
    </source>
</evidence>
<dbReference type="Gene3D" id="3.20.20.70">
    <property type="entry name" value="Aldolase class I"/>
    <property type="match status" value="1"/>
</dbReference>
<dbReference type="Gene3D" id="3.40.50.720">
    <property type="entry name" value="NAD(P)-binding Rossmann-like Domain"/>
    <property type="match status" value="1"/>
</dbReference>
<comment type="caution">
    <text evidence="3">The sequence shown here is derived from an EMBL/GenBank/DDBJ whole genome shotgun (WGS) entry which is preliminary data.</text>
</comment>
<accession>A0ABQ9KAY5</accession>
<protein>
    <recommendedName>
        <fullName evidence="5">Shikimate dehydrogenase</fullName>
    </recommendedName>
</protein>
<dbReference type="Pfam" id="PF18317">
    <property type="entry name" value="SDH_C"/>
    <property type="match status" value="1"/>
</dbReference>
<evidence type="ECO:0000259" key="1">
    <source>
        <dbReference type="Pfam" id="PF08501"/>
    </source>
</evidence>
<dbReference type="Pfam" id="PF01487">
    <property type="entry name" value="DHquinase_I"/>
    <property type="match status" value="1"/>
</dbReference>
<dbReference type="SUPFAM" id="SSF51569">
    <property type="entry name" value="Aldolase"/>
    <property type="match status" value="1"/>
</dbReference>